<dbReference type="RefSeq" id="WP_093883355.1">
    <property type="nucleotide sequence ID" value="NZ_FOBS01000011.1"/>
</dbReference>
<dbReference type="OrthoDB" id="9814755at2"/>
<dbReference type="InterPro" id="IPR029063">
    <property type="entry name" value="SAM-dependent_MTases_sf"/>
</dbReference>
<keyword evidence="2 7" id="KW-0698">rRNA processing</keyword>
<protein>
    <recommendedName>
        <fullName evidence="7">Ribosomal RNA small subunit methyltransferase A</fullName>
        <ecNumber evidence="7">2.1.1.182</ecNumber>
    </recommendedName>
    <alternativeName>
        <fullName evidence="7">16S rRNA (adenine(1518)-N(6)/adenine(1519)-N(6))-dimethyltransferase</fullName>
    </alternativeName>
    <alternativeName>
        <fullName evidence="7">16S rRNA dimethyladenosine transferase</fullName>
    </alternativeName>
    <alternativeName>
        <fullName evidence="7">16S rRNA dimethylase</fullName>
    </alternativeName>
    <alternativeName>
        <fullName evidence="7">S-adenosylmethionine-6-N', N'-adenosyl(rRNA) dimethyltransferase</fullName>
    </alternativeName>
</protein>
<dbReference type="PANTHER" id="PTHR11727">
    <property type="entry name" value="DIMETHYLADENOSINE TRANSFERASE"/>
    <property type="match status" value="1"/>
</dbReference>
<dbReference type="GO" id="GO:0052908">
    <property type="term" value="F:16S rRNA (adenine(1518)-N(6)/adenine(1519)-N(6))-dimethyltransferase activity"/>
    <property type="evidence" value="ECO:0007669"/>
    <property type="project" value="UniProtKB-EC"/>
</dbReference>
<dbReference type="PROSITE" id="PS51689">
    <property type="entry name" value="SAM_RNA_A_N6_MT"/>
    <property type="match status" value="1"/>
</dbReference>
<feature type="binding site" evidence="7 8">
    <location>
        <position position="24"/>
    </location>
    <ligand>
        <name>S-adenosyl-L-methionine</name>
        <dbReference type="ChEBI" id="CHEBI:59789"/>
    </ligand>
</feature>
<name>A0A1H7XLF1_9BACT</name>
<evidence type="ECO:0000256" key="4">
    <source>
        <dbReference type="ARBA" id="ARBA00022679"/>
    </source>
</evidence>
<proteinExistence type="inferred from homology"/>
<dbReference type="SUPFAM" id="SSF53335">
    <property type="entry name" value="S-adenosyl-L-methionine-dependent methyltransferases"/>
    <property type="match status" value="1"/>
</dbReference>
<keyword evidence="6 7" id="KW-0694">RNA-binding</keyword>
<comment type="function">
    <text evidence="7">Specifically dimethylates two adjacent adenosines (A1518 and A1519) in the loop of a conserved hairpin near the 3'-end of 16S rRNA in the 30S particle. May play a critical role in biogenesis of 30S subunits.</text>
</comment>
<feature type="binding site" evidence="7 8">
    <location>
        <position position="95"/>
    </location>
    <ligand>
        <name>S-adenosyl-L-methionine</name>
        <dbReference type="ChEBI" id="CHEBI:59789"/>
    </ligand>
</feature>
<evidence type="ECO:0000256" key="7">
    <source>
        <dbReference type="HAMAP-Rule" id="MF_00607"/>
    </source>
</evidence>
<dbReference type="SMART" id="SM00650">
    <property type="entry name" value="rADc"/>
    <property type="match status" value="1"/>
</dbReference>
<feature type="binding site" evidence="7 8">
    <location>
        <position position="118"/>
    </location>
    <ligand>
        <name>S-adenosyl-L-methionine</name>
        <dbReference type="ChEBI" id="CHEBI:59789"/>
    </ligand>
</feature>
<feature type="binding site" evidence="7 8">
    <location>
        <position position="49"/>
    </location>
    <ligand>
        <name>S-adenosyl-L-methionine</name>
        <dbReference type="ChEBI" id="CHEBI:59789"/>
    </ligand>
</feature>
<evidence type="ECO:0000256" key="1">
    <source>
        <dbReference type="ARBA" id="ARBA00022490"/>
    </source>
</evidence>
<dbReference type="AlphaFoldDB" id="A0A1H7XLF1"/>
<keyword evidence="3 7" id="KW-0489">Methyltransferase</keyword>
<dbReference type="Proteomes" id="UP000198744">
    <property type="component" value="Unassembled WGS sequence"/>
</dbReference>
<feature type="domain" description="Ribosomal RNA adenine methylase transferase N-terminal" evidence="9">
    <location>
        <begin position="29"/>
        <end position="203"/>
    </location>
</feature>
<comment type="caution">
    <text evidence="7 8">Lacks conserved residue(s) required for the propagation of feature annotation.</text>
</comment>
<dbReference type="Gene3D" id="3.40.50.150">
    <property type="entry name" value="Vaccinia Virus protein VP39"/>
    <property type="match status" value="1"/>
</dbReference>
<keyword evidence="5 7" id="KW-0949">S-adenosyl-L-methionine</keyword>
<reference evidence="10 11" key="1">
    <citation type="submission" date="2016-10" db="EMBL/GenBank/DDBJ databases">
        <authorList>
            <person name="de Groot N.N."/>
        </authorList>
    </citation>
    <scope>NUCLEOTIDE SEQUENCE [LARGE SCALE GENOMIC DNA]</scope>
    <source>
        <strain evidence="10 11">DSM 8423</strain>
    </source>
</reference>
<dbReference type="Pfam" id="PF00398">
    <property type="entry name" value="RrnaAD"/>
    <property type="match status" value="1"/>
</dbReference>
<dbReference type="HAMAP" id="MF_00607">
    <property type="entry name" value="16SrRNA_methyltr_A"/>
    <property type="match status" value="1"/>
</dbReference>
<comment type="subcellular location">
    <subcellularLocation>
        <location evidence="7">Cytoplasm</location>
    </subcellularLocation>
</comment>
<dbReference type="GO" id="GO:0005829">
    <property type="term" value="C:cytosol"/>
    <property type="evidence" value="ECO:0007669"/>
    <property type="project" value="TreeGrafter"/>
</dbReference>
<dbReference type="NCBIfam" id="TIGR00755">
    <property type="entry name" value="ksgA"/>
    <property type="match status" value="1"/>
</dbReference>
<keyword evidence="11" id="KW-1185">Reference proteome</keyword>
<gene>
    <name evidence="7" type="primary">rsmA</name>
    <name evidence="7" type="synonym">ksgA</name>
    <name evidence="10" type="ORF">SAMN04489760_1118</name>
</gene>
<evidence type="ECO:0000313" key="11">
    <source>
        <dbReference type="Proteomes" id="UP000198744"/>
    </source>
</evidence>
<dbReference type="EMBL" id="FOBS01000011">
    <property type="protein sequence ID" value="SEM34048.1"/>
    <property type="molecule type" value="Genomic_DNA"/>
</dbReference>
<accession>A0A1H7XLF1</accession>
<evidence type="ECO:0000256" key="2">
    <source>
        <dbReference type="ARBA" id="ARBA00022552"/>
    </source>
</evidence>
<evidence type="ECO:0000256" key="8">
    <source>
        <dbReference type="PROSITE-ProRule" id="PRU01026"/>
    </source>
</evidence>
<evidence type="ECO:0000256" key="6">
    <source>
        <dbReference type="ARBA" id="ARBA00022884"/>
    </source>
</evidence>
<evidence type="ECO:0000256" key="3">
    <source>
        <dbReference type="ARBA" id="ARBA00022603"/>
    </source>
</evidence>
<dbReference type="CDD" id="cd02440">
    <property type="entry name" value="AdoMet_MTases"/>
    <property type="match status" value="1"/>
</dbReference>
<dbReference type="InterPro" id="IPR011530">
    <property type="entry name" value="rRNA_adenine_dimethylase"/>
</dbReference>
<dbReference type="Gene3D" id="1.10.8.100">
    <property type="entry name" value="Ribosomal RNA adenine dimethylase-like, domain 2"/>
    <property type="match status" value="1"/>
</dbReference>
<sequence length="280" mass="31737">MRSVRQILRDFDIRPEKRLGQSFLVDLSVMEKIVDIADIRREETVVEIGSGLGIMTAMIADRAGQVTAVEVDRKLIPILRERLEGHGNVELIQKDILEYDFLPKKGESPDQKVKIVGNIPYSISSPILFHILENRKKISAAVLMMQKEVADRLCAVPGTKAYGIPSVLFGLHTRISRELTVAPECFYPKPQVTSSVVKISIFEEPPFPVLDQSLFTLLVKTAFAKRRKTLFNNLKSRDWQGHDYKNLQHLLEKLGIGEMRRAEELSIQQFAELSNALSEI</sequence>
<dbReference type="InterPro" id="IPR001737">
    <property type="entry name" value="KsgA/Erm"/>
</dbReference>
<dbReference type="PANTHER" id="PTHR11727:SF7">
    <property type="entry name" value="DIMETHYLADENOSINE TRANSFERASE-RELATED"/>
    <property type="match status" value="1"/>
</dbReference>
<dbReference type="GO" id="GO:0003723">
    <property type="term" value="F:RNA binding"/>
    <property type="evidence" value="ECO:0007669"/>
    <property type="project" value="UniProtKB-UniRule"/>
</dbReference>
<dbReference type="InterPro" id="IPR023165">
    <property type="entry name" value="rRNA_Ade_diMease-like_C"/>
</dbReference>
<evidence type="ECO:0000256" key="5">
    <source>
        <dbReference type="ARBA" id="ARBA00022691"/>
    </source>
</evidence>
<comment type="similarity">
    <text evidence="7">Belongs to the class I-like SAM-binding methyltransferase superfamily. rRNA adenine N(6)-methyltransferase family. RsmA subfamily.</text>
</comment>
<dbReference type="STRING" id="43775.SAMN04489760_1118"/>
<dbReference type="InterPro" id="IPR020598">
    <property type="entry name" value="rRNA_Ade_methylase_Trfase_N"/>
</dbReference>
<feature type="binding site" evidence="7 8">
    <location>
        <position position="70"/>
    </location>
    <ligand>
        <name>S-adenosyl-L-methionine</name>
        <dbReference type="ChEBI" id="CHEBI:59789"/>
    </ligand>
</feature>
<dbReference type="EC" id="2.1.1.182" evidence="7"/>
<evidence type="ECO:0000313" key="10">
    <source>
        <dbReference type="EMBL" id="SEM34048.1"/>
    </source>
</evidence>
<evidence type="ECO:0000259" key="9">
    <source>
        <dbReference type="SMART" id="SM00650"/>
    </source>
</evidence>
<dbReference type="FunFam" id="3.40.50.150:FF:000023">
    <property type="entry name" value="Ribosomal RNA small subunit methyltransferase A"/>
    <property type="match status" value="1"/>
</dbReference>
<dbReference type="PROSITE" id="PS01131">
    <property type="entry name" value="RRNA_A_DIMETH"/>
    <property type="match status" value="1"/>
</dbReference>
<keyword evidence="4 7" id="KW-0808">Transferase</keyword>
<organism evidence="10 11">
    <name type="scientific">Syntrophus gentianae</name>
    <dbReference type="NCBI Taxonomy" id="43775"/>
    <lineage>
        <taxon>Bacteria</taxon>
        <taxon>Pseudomonadati</taxon>
        <taxon>Thermodesulfobacteriota</taxon>
        <taxon>Syntrophia</taxon>
        <taxon>Syntrophales</taxon>
        <taxon>Syntrophaceae</taxon>
        <taxon>Syntrophus</taxon>
    </lineage>
</organism>
<keyword evidence="1 7" id="KW-0963">Cytoplasm</keyword>
<dbReference type="InterPro" id="IPR020596">
    <property type="entry name" value="rRNA_Ade_Mease_Trfase_CS"/>
</dbReference>
<comment type="catalytic activity">
    <reaction evidence="7">
        <text>adenosine(1518)/adenosine(1519) in 16S rRNA + 4 S-adenosyl-L-methionine = N(6)-dimethyladenosine(1518)/N(6)-dimethyladenosine(1519) in 16S rRNA + 4 S-adenosyl-L-homocysteine + 4 H(+)</text>
        <dbReference type="Rhea" id="RHEA:19609"/>
        <dbReference type="Rhea" id="RHEA-COMP:10232"/>
        <dbReference type="Rhea" id="RHEA-COMP:10233"/>
        <dbReference type="ChEBI" id="CHEBI:15378"/>
        <dbReference type="ChEBI" id="CHEBI:57856"/>
        <dbReference type="ChEBI" id="CHEBI:59789"/>
        <dbReference type="ChEBI" id="CHEBI:74411"/>
        <dbReference type="ChEBI" id="CHEBI:74493"/>
        <dbReference type="EC" id="2.1.1.182"/>
    </reaction>
</comment>